<proteinExistence type="predicted"/>
<dbReference type="AlphaFoldDB" id="A0A542X9N8"/>
<dbReference type="RefSeq" id="WP_142004611.1">
    <property type="nucleotide sequence ID" value="NZ_CAJTBP010000001.1"/>
</dbReference>
<protein>
    <submittedName>
        <fullName evidence="1">Uncharacterized protein</fullName>
    </submittedName>
</protein>
<accession>A0A542X9N8</accession>
<gene>
    <name evidence="1" type="ORF">FB554_0656</name>
</gene>
<dbReference type="Pfam" id="PF19459">
    <property type="entry name" value="DUF5996"/>
    <property type="match status" value="1"/>
</dbReference>
<name>A0A542X9N8_9MICO</name>
<sequence>MSTFRWPELRVEDWEDTRDTLHLWMQILGKVQLVSTSLVNHWWNVSFEVSARGLRTHLMRGPEAEVDGEFDFVDHRLVLRSTNGEQREIALEPKTVAAFWQEVQEALPQLGAECSIDARPNELATAIPFAEDTEHKSYDAASANAFWRQLVSAENVFSAWRAGFAGKDSPVQVFWGSMDLACARFSGRPAPKHTGSVPNCPPWVMQEAESRENSAAGFWPGGSSEGTFYAYVYPEPDGYRDGDLSPATFDTELGEWVLPYETVRTSDDPDQTLMDFLDRTYAKAADLAGWDRKLLEVDPHRLDRYLYPRGEKHWPRSAKS</sequence>
<evidence type="ECO:0000313" key="1">
    <source>
        <dbReference type="EMBL" id="TQL32530.1"/>
    </source>
</evidence>
<reference evidence="1 2" key="1">
    <citation type="submission" date="2019-06" db="EMBL/GenBank/DDBJ databases">
        <title>Sequencing the genomes of 1000 actinobacteria strains.</title>
        <authorList>
            <person name="Klenk H.-P."/>
        </authorList>
    </citation>
    <scope>NUCLEOTIDE SEQUENCE [LARGE SCALE GENOMIC DNA]</scope>
    <source>
        <strain evidence="1 2">DSM 24617</strain>
    </source>
</reference>
<organism evidence="1 2">
    <name type="scientific">Barrientosiimonas humi</name>
    <dbReference type="NCBI Taxonomy" id="999931"/>
    <lineage>
        <taxon>Bacteria</taxon>
        <taxon>Bacillati</taxon>
        <taxon>Actinomycetota</taxon>
        <taxon>Actinomycetes</taxon>
        <taxon>Micrococcales</taxon>
        <taxon>Dermacoccaceae</taxon>
        <taxon>Barrientosiimonas</taxon>
    </lineage>
</organism>
<dbReference type="EMBL" id="VFOK01000001">
    <property type="protein sequence ID" value="TQL32530.1"/>
    <property type="molecule type" value="Genomic_DNA"/>
</dbReference>
<comment type="caution">
    <text evidence="1">The sequence shown here is derived from an EMBL/GenBank/DDBJ whole genome shotgun (WGS) entry which is preliminary data.</text>
</comment>
<dbReference type="Proteomes" id="UP000318336">
    <property type="component" value="Unassembled WGS sequence"/>
</dbReference>
<keyword evidence="2" id="KW-1185">Reference proteome</keyword>
<dbReference type="OrthoDB" id="9800945at2"/>
<dbReference type="InterPro" id="IPR046038">
    <property type="entry name" value="DUF5996"/>
</dbReference>
<evidence type="ECO:0000313" key="2">
    <source>
        <dbReference type="Proteomes" id="UP000318336"/>
    </source>
</evidence>